<keyword evidence="10" id="KW-1185">Reference proteome</keyword>
<accession>A0A1G9ID08</accession>
<dbReference type="PANTHER" id="PTHR43005">
    <property type="entry name" value="BLR7065 PROTEIN"/>
    <property type="match status" value="1"/>
</dbReference>
<feature type="transmembrane region" description="Helical" evidence="7">
    <location>
        <begin position="171"/>
        <end position="194"/>
    </location>
</feature>
<dbReference type="PROSITE" id="PS50928">
    <property type="entry name" value="ABC_TM1"/>
    <property type="match status" value="1"/>
</dbReference>
<dbReference type="PANTHER" id="PTHR43005:SF2">
    <property type="entry name" value="INTEGRAL MEMBRANE SUGAR TRANSPORT PROTEIN"/>
    <property type="match status" value="1"/>
</dbReference>
<dbReference type="SUPFAM" id="SSF161098">
    <property type="entry name" value="MetI-like"/>
    <property type="match status" value="1"/>
</dbReference>
<name>A0A1G9ID08_9ACTN</name>
<dbReference type="STRING" id="686624.SAMN04488242_0869"/>
<comment type="similarity">
    <text evidence="7">Belongs to the binding-protein-dependent transport system permease family.</text>
</comment>
<keyword evidence="4 7" id="KW-0812">Transmembrane</keyword>
<evidence type="ECO:0000256" key="5">
    <source>
        <dbReference type="ARBA" id="ARBA00022989"/>
    </source>
</evidence>
<feature type="transmembrane region" description="Helical" evidence="7">
    <location>
        <begin position="27"/>
        <end position="57"/>
    </location>
</feature>
<dbReference type="Proteomes" id="UP000199475">
    <property type="component" value="Unassembled WGS sequence"/>
</dbReference>
<evidence type="ECO:0000256" key="3">
    <source>
        <dbReference type="ARBA" id="ARBA00022475"/>
    </source>
</evidence>
<reference evidence="9 10" key="1">
    <citation type="submission" date="2016-10" db="EMBL/GenBank/DDBJ databases">
        <authorList>
            <person name="de Groot N.N."/>
        </authorList>
    </citation>
    <scope>NUCLEOTIDE SEQUENCE [LARGE SCALE GENOMIC DNA]</scope>
    <source>
        <strain evidence="9 10">CGMCC 1.9159</strain>
    </source>
</reference>
<evidence type="ECO:0000256" key="2">
    <source>
        <dbReference type="ARBA" id="ARBA00022448"/>
    </source>
</evidence>
<dbReference type="InterPro" id="IPR000515">
    <property type="entry name" value="MetI-like"/>
</dbReference>
<keyword evidence="3" id="KW-1003">Cell membrane</keyword>
<evidence type="ECO:0000259" key="8">
    <source>
        <dbReference type="PROSITE" id="PS50928"/>
    </source>
</evidence>
<evidence type="ECO:0000256" key="1">
    <source>
        <dbReference type="ARBA" id="ARBA00004651"/>
    </source>
</evidence>
<gene>
    <name evidence="9" type="ORF">SAMN04488242_0869</name>
</gene>
<dbReference type="EMBL" id="FNGP01000001">
    <property type="protein sequence ID" value="SDL23099.1"/>
    <property type="molecule type" value="Genomic_DNA"/>
</dbReference>
<dbReference type="GO" id="GO:0005886">
    <property type="term" value="C:plasma membrane"/>
    <property type="evidence" value="ECO:0007669"/>
    <property type="project" value="UniProtKB-SubCell"/>
</dbReference>
<dbReference type="InterPro" id="IPR035906">
    <property type="entry name" value="MetI-like_sf"/>
</dbReference>
<keyword evidence="6 7" id="KW-0472">Membrane</keyword>
<feature type="transmembrane region" description="Helical" evidence="7">
    <location>
        <begin position="77"/>
        <end position="107"/>
    </location>
</feature>
<protein>
    <submittedName>
        <fullName evidence="9">Sorbitol/mannitol transport system permease protein</fullName>
    </submittedName>
</protein>
<comment type="subcellular location">
    <subcellularLocation>
        <location evidence="1 7">Cell membrane</location>
        <topology evidence="1 7">Multi-pass membrane protein</topology>
    </subcellularLocation>
</comment>
<evidence type="ECO:0000256" key="7">
    <source>
        <dbReference type="RuleBase" id="RU363032"/>
    </source>
</evidence>
<evidence type="ECO:0000256" key="6">
    <source>
        <dbReference type="ARBA" id="ARBA00023136"/>
    </source>
</evidence>
<dbReference type="Pfam" id="PF00528">
    <property type="entry name" value="BPD_transp_1"/>
    <property type="match status" value="1"/>
</dbReference>
<feature type="transmembrane region" description="Helical" evidence="7">
    <location>
        <begin position="225"/>
        <end position="242"/>
    </location>
</feature>
<dbReference type="GO" id="GO:0055085">
    <property type="term" value="P:transmembrane transport"/>
    <property type="evidence" value="ECO:0007669"/>
    <property type="project" value="InterPro"/>
</dbReference>
<dbReference type="CDD" id="cd06261">
    <property type="entry name" value="TM_PBP2"/>
    <property type="match status" value="1"/>
</dbReference>
<keyword evidence="5 7" id="KW-1133">Transmembrane helix</keyword>
<feature type="transmembrane region" description="Helical" evidence="7">
    <location>
        <begin position="119"/>
        <end position="140"/>
    </location>
</feature>
<sequence length="317" mass="35119">MSATTEHAEANAIRVAKSRNAKRWRPLLPAVIFLVVMTQIPFLVTIIISFTSWNIMYPNDTAFGTLRNYEAVLNDRLMIAAMGNTVVMVVATVLACLLLGLVLALLLNRRFFGRGVVRTMLITPFLIMPMASSLIWKHLIYNPQYGMLRSIRVWLDDIGISLPFVNMTSDYPMLSIIVVLVWTWTPFMFLILLAGLQSQDPEVLEAADVDGASNWAKLRYMTLPLLRPYIELCIVLGVIYLLNTYDQVFTITQGGPGTATTNLPYAIYLTAFRGYDYGEASAAGVLVVIASIIIAGFGLKLISSLADDTIAPKEAAR</sequence>
<dbReference type="RefSeq" id="WP_176761655.1">
    <property type="nucleotide sequence ID" value="NZ_FNGP01000001.1"/>
</dbReference>
<feature type="transmembrane region" description="Helical" evidence="7">
    <location>
        <begin position="280"/>
        <end position="299"/>
    </location>
</feature>
<evidence type="ECO:0000256" key="4">
    <source>
        <dbReference type="ARBA" id="ARBA00022692"/>
    </source>
</evidence>
<evidence type="ECO:0000313" key="10">
    <source>
        <dbReference type="Proteomes" id="UP000199475"/>
    </source>
</evidence>
<evidence type="ECO:0000313" key="9">
    <source>
        <dbReference type="EMBL" id="SDL23099.1"/>
    </source>
</evidence>
<proteinExistence type="inferred from homology"/>
<keyword evidence="2 7" id="KW-0813">Transport</keyword>
<organism evidence="9 10">
    <name type="scientific">Tessaracoccus oleiagri</name>
    <dbReference type="NCBI Taxonomy" id="686624"/>
    <lineage>
        <taxon>Bacteria</taxon>
        <taxon>Bacillati</taxon>
        <taxon>Actinomycetota</taxon>
        <taxon>Actinomycetes</taxon>
        <taxon>Propionibacteriales</taxon>
        <taxon>Propionibacteriaceae</taxon>
        <taxon>Tessaracoccus</taxon>
    </lineage>
</organism>
<feature type="domain" description="ABC transmembrane type-1" evidence="8">
    <location>
        <begin position="82"/>
        <end position="298"/>
    </location>
</feature>
<dbReference type="AlphaFoldDB" id="A0A1G9ID08"/>
<dbReference type="Gene3D" id="1.10.3720.10">
    <property type="entry name" value="MetI-like"/>
    <property type="match status" value="1"/>
</dbReference>